<comment type="caution">
    <text evidence="5">The sequence shown here is derived from an EMBL/GenBank/DDBJ whole genome shotgun (WGS) entry which is preliminary data.</text>
</comment>
<feature type="compositionally biased region" description="Basic and acidic residues" evidence="4">
    <location>
        <begin position="222"/>
        <end position="233"/>
    </location>
</feature>
<feature type="region of interest" description="Disordered" evidence="4">
    <location>
        <begin position="162"/>
        <end position="210"/>
    </location>
</feature>
<keyword evidence="3" id="KW-0539">Nucleus</keyword>
<dbReference type="GO" id="GO:0005681">
    <property type="term" value="C:spliceosomal complex"/>
    <property type="evidence" value="ECO:0007669"/>
    <property type="project" value="TreeGrafter"/>
</dbReference>
<accession>A0A9W9FJR0</accession>
<dbReference type="PANTHER" id="PTHR13486">
    <property type="entry name" value="TELOMERE LENGTH AND SILENCING PROTEIN 1 TLS1 FAMILY MEMBER"/>
    <property type="match status" value="1"/>
</dbReference>
<dbReference type="GeneID" id="81393458"/>
<feature type="region of interest" description="Disordered" evidence="4">
    <location>
        <begin position="307"/>
        <end position="348"/>
    </location>
</feature>
<sequence>MDPEPDIAPTESLFRPVKRRKFVRRRPDHDAEDTAHADSAIGNNETDRRAPETHSNLDTEDGIQNTGAVRFRRLHAVRKGGIGFSTTRTGNGHGQTAPEPAEDLEKEKIEAMCDRFTAHTGQTVDVDKHMYELSLSRLFVTHWTNEIRMAYIDSEMARRFQHNLPPDRPEADRSTVEESGDQSRPGQQREPASLGKLHEIDLGQETKLQNIERTEAATRHLVGDEESAHEATPHPDSSGQDVKSWRTRKRRTSADVERDRLVEEVLRESKLDVYDEPEDEPVDDQAADDRVAEQFRRDFMDAIQSRRRIARTRNTKTTKTEAPRGPKLGGSRSARAAMREMQGKAGQK</sequence>
<dbReference type="OrthoDB" id="5627at2759"/>
<evidence type="ECO:0000256" key="3">
    <source>
        <dbReference type="ARBA" id="ARBA00023242"/>
    </source>
</evidence>
<feature type="compositionally biased region" description="Basic and acidic residues" evidence="4">
    <location>
        <begin position="165"/>
        <end position="176"/>
    </location>
</feature>
<feature type="region of interest" description="Disordered" evidence="4">
    <location>
        <begin position="1"/>
        <end position="61"/>
    </location>
</feature>
<protein>
    <recommendedName>
        <fullName evidence="7">Hepatocellular carcinoma-associated antigen 59-domain-containing protein</fullName>
    </recommendedName>
</protein>
<evidence type="ECO:0000256" key="2">
    <source>
        <dbReference type="ARBA" id="ARBA00007643"/>
    </source>
</evidence>
<organism evidence="5 6">
    <name type="scientific">Penicillium alfredii</name>
    <dbReference type="NCBI Taxonomy" id="1506179"/>
    <lineage>
        <taxon>Eukaryota</taxon>
        <taxon>Fungi</taxon>
        <taxon>Dikarya</taxon>
        <taxon>Ascomycota</taxon>
        <taxon>Pezizomycotina</taxon>
        <taxon>Eurotiomycetes</taxon>
        <taxon>Eurotiomycetidae</taxon>
        <taxon>Eurotiales</taxon>
        <taxon>Aspergillaceae</taxon>
        <taxon>Penicillium</taxon>
    </lineage>
</organism>
<feature type="compositionally biased region" description="Basic and acidic residues" evidence="4">
    <location>
        <begin position="45"/>
        <end position="57"/>
    </location>
</feature>
<reference evidence="5" key="2">
    <citation type="journal article" date="2023" name="IMA Fungus">
        <title>Comparative genomic study of the Penicillium genus elucidates a diverse pangenome and 15 lateral gene transfer events.</title>
        <authorList>
            <person name="Petersen C."/>
            <person name="Sorensen T."/>
            <person name="Nielsen M.R."/>
            <person name="Sondergaard T.E."/>
            <person name="Sorensen J.L."/>
            <person name="Fitzpatrick D.A."/>
            <person name="Frisvad J.C."/>
            <person name="Nielsen K.L."/>
        </authorList>
    </citation>
    <scope>NUCLEOTIDE SEQUENCE</scope>
    <source>
        <strain evidence="5">IBT 34128</strain>
    </source>
</reference>
<dbReference type="PANTHER" id="PTHR13486:SF2">
    <property type="entry name" value="SPLICING FACTOR C9ORF78"/>
    <property type="match status" value="1"/>
</dbReference>
<dbReference type="Proteomes" id="UP001141434">
    <property type="component" value="Unassembled WGS sequence"/>
</dbReference>
<evidence type="ECO:0000313" key="6">
    <source>
        <dbReference type="Proteomes" id="UP001141434"/>
    </source>
</evidence>
<proteinExistence type="inferred from homology"/>
<dbReference type="Pfam" id="PF07052">
    <property type="entry name" value="Hep_59"/>
    <property type="match status" value="1"/>
</dbReference>
<dbReference type="InterPro" id="IPR010756">
    <property type="entry name" value="Tls1-like"/>
</dbReference>
<evidence type="ECO:0008006" key="7">
    <source>
        <dbReference type="Google" id="ProtNLM"/>
    </source>
</evidence>
<name>A0A9W9FJR0_9EURO</name>
<evidence type="ECO:0000256" key="4">
    <source>
        <dbReference type="SAM" id="MobiDB-lite"/>
    </source>
</evidence>
<feature type="region of interest" description="Disordered" evidence="4">
    <location>
        <begin position="222"/>
        <end position="257"/>
    </location>
</feature>
<gene>
    <name evidence="5" type="ORF">NUU61_003708</name>
</gene>
<comment type="subcellular location">
    <subcellularLocation>
        <location evidence="1">Nucleus</location>
    </subcellularLocation>
</comment>
<dbReference type="RefSeq" id="XP_056512317.1">
    <property type="nucleotide sequence ID" value="XM_056654290.1"/>
</dbReference>
<comment type="similarity">
    <text evidence="2">Belongs to the TLS1 family.</text>
</comment>
<evidence type="ECO:0000313" key="5">
    <source>
        <dbReference type="EMBL" id="KAJ5101486.1"/>
    </source>
</evidence>
<dbReference type="AlphaFoldDB" id="A0A9W9FJR0"/>
<reference evidence="5" key="1">
    <citation type="submission" date="2022-11" db="EMBL/GenBank/DDBJ databases">
        <authorList>
            <person name="Petersen C."/>
        </authorList>
    </citation>
    <scope>NUCLEOTIDE SEQUENCE</scope>
    <source>
        <strain evidence="5">IBT 34128</strain>
    </source>
</reference>
<dbReference type="GO" id="GO:0000398">
    <property type="term" value="P:mRNA splicing, via spliceosome"/>
    <property type="evidence" value="ECO:0007669"/>
    <property type="project" value="TreeGrafter"/>
</dbReference>
<evidence type="ECO:0000256" key="1">
    <source>
        <dbReference type="ARBA" id="ARBA00004123"/>
    </source>
</evidence>
<feature type="compositionally biased region" description="Basic residues" evidence="4">
    <location>
        <begin position="307"/>
        <end position="316"/>
    </location>
</feature>
<keyword evidence="6" id="KW-1185">Reference proteome</keyword>
<feature type="compositionally biased region" description="Basic and acidic residues" evidence="4">
    <location>
        <begin position="25"/>
        <end position="36"/>
    </location>
</feature>
<dbReference type="EMBL" id="JAPMSZ010000005">
    <property type="protein sequence ID" value="KAJ5101486.1"/>
    <property type="molecule type" value="Genomic_DNA"/>
</dbReference>